<sequence>TQILLQALWVHGRTGRKYFGVATAGEGGQSGVAALLGNAVASAYDRDQREDQLVPSWDGEVHNWPEYARRVRLCWAQTPLHKRYTLAPRLVLRLKGKAWEAASTVNHSKLSQDNGTQYLLSYLKEKLGRLPVPDVRQHLDDLFVKLRRQPGTDLLSWCTQLRESYRRVQRALARTFRPKKEVGVQTERSMFAGEDASERGTGSEPHREPIRSTPDGTERENASPLNTTHEAENDEGEDWPSPQQSEAGWWSQWGWDGWTNDATWDWYDDRYPSSGYDHFEDDSNDYAWEDEDQLLPEILPEEVLGWLLMRRSSLPGGARLAVQAAAGNSLRLTDVERALRQQEDELMQMERQRNQPHNRSGRSFWVEKDDTWGLVLTEMEELETLADDHIHWLDSESQAAFFGASQPDPQDDLEHRPSSCTGHRQCAPILPSRAPQRIRTFCSELYALGLFATLHWLVVIPLFFVYAIALDALEIFAAGLMEEDKGTSSRQRGEEFTPQELECKRAEKATDPDTGETIVLVEADPLHGLNKLLDALESINGKTDLDKKGELRHLFYNELRRKPGERISEFCTRFRTLTADLRSEGIQLPAAELGWFLREKLGLDGIRKQLLETALAGQDSYEAVEREVLRLFKDLHVSDPLQRRPFGGGDGKPSLMQRFLSSSGSSSGRPSTLAPSTASSSMHRPFRSSASVSSRSTFRSSRSSNPGQARQSYVTEADVTEEHDDGEAELIPDDAGKEEPSLEEVLQSEAATLAADLEALEAEGVEPELLEELETGVESAAEALVSMREARTKINEVKRDRGYGRSGNAVSQSKPHGNQVNRATATTRCFDCNLPGHWAGDKECKKPGAGLGKSEKKPGKHVMIAEAMNTEYVMPAETFGEDPPEPHEINAVSAVKGLPTSTLSEALSMQTSTVVLEKSPQLELASDKKLVGALDSACNRTVTGFTWLSGFLIELKKAPADVRALVKRQQAACSGPLPAGNYSTSVDQAAAATESMPMNSEVPVKALQELAKLKATPLTGIPGSPQAASSLAAMPLLGAGQRLAEQTQAAATGEATALKVTSPCRRVLRPQRFAQRTLPPRNALDDPCRSVTPLEQLGSDIRQVRGILRLPNAVHVALHLLSQEAQLICEQFEKGLHGVAIMWQTEDLGGVSKNHRVEWSTFLQGENLSETSLLRDFKIICKTGGPPSYPRCLITEGDVSNGLSLVENYLLSRLTPEEAESMEVLIHNHCGQDLTAWIAESGFRKVFVTTEPYHDPHWSCCSFPERCPELLVKCVGDDIQLLLLKHVWPFRSCLPGWRGGYFNLRTFEPAEKNVADSHYIRYTPPFCSVAVAGLLAFAGAYGHAVLRRWSDPGCNNGHFAKYPMAAAQVMRVLIISLRLAYARDLPGLLQLRGVGLKGFEKWIVVQRTQPLQKEVPSRAAGARIPPE</sequence>
<feature type="region of interest" description="Disordered" evidence="1">
    <location>
        <begin position="642"/>
        <end position="744"/>
    </location>
</feature>
<name>A0A9P1G4W8_9DINO</name>
<keyword evidence="2" id="KW-1133">Transmembrane helix</keyword>
<organism evidence="3">
    <name type="scientific">Cladocopium goreaui</name>
    <dbReference type="NCBI Taxonomy" id="2562237"/>
    <lineage>
        <taxon>Eukaryota</taxon>
        <taxon>Sar</taxon>
        <taxon>Alveolata</taxon>
        <taxon>Dinophyceae</taxon>
        <taxon>Suessiales</taxon>
        <taxon>Symbiodiniaceae</taxon>
        <taxon>Cladocopium</taxon>
    </lineage>
</organism>
<feature type="compositionally biased region" description="Basic and acidic residues" evidence="1">
    <location>
        <begin position="204"/>
        <end position="221"/>
    </location>
</feature>
<dbReference type="EMBL" id="CAMXCT020002335">
    <property type="protein sequence ID" value="CAL1150822.1"/>
    <property type="molecule type" value="Genomic_DNA"/>
</dbReference>
<reference evidence="3" key="1">
    <citation type="submission" date="2022-10" db="EMBL/GenBank/DDBJ databases">
        <authorList>
            <person name="Chen Y."/>
            <person name="Dougan E. K."/>
            <person name="Chan C."/>
            <person name="Rhodes N."/>
            <person name="Thang M."/>
        </authorList>
    </citation>
    <scope>NUCLEOTIDE SEQUENCE</scope>
</reference>
<feature type="transmembrane region" description="Helical" evidence="2">
    <location>
        <begin position="445"/>
        <end position="469"/>
    </location>
</feature>
<dbReference type="EMBL" id="CAMXCT010002335">
    <property type="protein sequence ID" value="CAI3997447.1"/>
    <property type="molecule type" value="Genomic_DNA"/>
</dbReference>
<evidence type="ECO:0000313" key="5">
    <source>
        <dbReference type="Proteomes" id="UP001152797"/>
    </source>
</evidence>
<feature type="compositionally biased region" description="Low complexity" evidence="1">
    <location>
        <begin position="661"/>
        <end position="704"/>
    </location>
</feature>
<feature type="region of interest" description="Disordered" evidence="1">
    <location>
        <begin position="183"/>
        <end position="246"/>
    </location>
</feature>
<feature type="non-terminal residue" evidence="3">
    <location>
        <position position="1427"/>
    </location>
</feature>
<gene>
    <name evidence="3" type="ORF">C1SCF055_LOCUS23829</name>
</gene>
<comment type="caution">
    <text evidence="3">The sequence shown here is derived from an EMBL/GenBank/DDBJ whole genome shotgun (WGS) entry which is preliminary data.</text>
</comment>
<feature type="region of interest" description="Disordered" evidence="1">
    <location>
        <begin position="801"/>
        <end position="820"/>
    </location>
</feature>
<feature type="non-terminal residue" evidence="3">
    <location>
        <position position="1"/>
    </location>
</feature>
<feature type="compositionally biased region" description="Polar residues" evidence="1">
    <location>
        <begin position="705"/>
        <end position="714"/>
    </location>
</feature>
<keyword evidence="5" id="KW-1185">Reference proteome</keyword>
<dbReference type="Proteomes" id="UP001152797">
    <property type="component" value="Unassembled WGS sequence"/>
</dbReference>
<evidence type="ECO:0000256" key="1">
    <source>
        <dbReference type="SAM" id="MobiDB-lite"/>
    </source>
</evidence>
<protein>
    <submittedName>
        <fullName evidence="3">Uncharacterized protein</fullName>
    </submittedName>
</protein>
<evidence type="ECO:0000313" key="3">
    <source>
        <dbReference type="EMBL" id="CAI3997447.1"/>
    </source>
</evidence>
<dbReference type="EMBL" id="CAMXCT030002335">
    <property type="protein sequence ID" value="CAL4784759.1"/>
    <property type="molecule type" value="Genomic_DNA"/>
</dbReference>
<feature type="compositionally biased region" description="Acidic residues" evidence="1">
    <location>
        <begin position="718"/>
        <end position="732"/>
    </location>
</feature>
<keyword evidence="2" id="KW-0812">Transmembrane</keyword>
<evidence type="ECO:0000313" key="4">
    <source>
        <dbReference type="EMBL" id="CAL1150822.1"/>
    </source>
</evidence>
<reference evidence="4" key="2">
    <citation type="submission" date="2024-04" db="EMBL/GenBank/DDBJ databases">
        <authorList>
            <person name="Chen Y."/>
            <person name="Shah S."/>
            <person name="Dougan E. K."/>
            <person name="Thang M."/>
            <person name="Chan C."/>
        </authorList>
    </citation>
    <scope>NUCLEOTIDE SEQUENCE [LARGE SCALE GENOMIC DNA]</scope>
</reference>
<keyword evidence="2" id="KW-0472">Membrane</keyword>
<evidence type="ECO:0000256" key="2">
    <source>
        <dbReference type="SAM" id="Phobius"/>
    </source>
</evidence>
<accession>A0A9P1G4W8</accession>
<proteinExistence type="predicted"/>
<feature type="compositionally biased region" description="Polar residues" evidence="1">
    <location>
        <begin position="808"/>
        <end position="820"/>
    </location>
</feature>